<gene>
    <name evidence="2" type="ORF">JBW_02525</name>
</gene>
<reference evidence="3" key="2">
    <citation type="submission" date="2015-02" db="EMBL/GenBank/DDBJ databases">
        <title>Complete Genome Sequence of Pelosinus fermentans JBW45.</title>
        <authorList>
            <person name="De Leon K.B."/>
            <person name="Utturkar S.M."/>
            <person name="Camilleri L.B."/>
            <person name="Arkin A.P."/>
            <person name="Fields M.W."/>
            <person name="Brown S.D."/>
            <person name="Wall J.D."/>
        </authorList>
    </citation>
    <scope>NUCLEOTIDE SEQUENCE [LARGE SCALE GENOMIC DNA]</scope>
    <source>
        <strain evidence="3">JBW45</strain>
    </source>
</reference>
<dbReference type="PANTHER" id="PTHR22642">
    <property type="entry name" value="IMIDAZOLONEPROPIONASE"/>
    <property type="match status" value="1"/>
</dbReference>
<dbReference type="EMBL" id="CP010978">
    <property type="protein sequence ID" value="AJQ27869.1"/>
    <property type="molecule type" value="Genomic_DNA"/>
</dbReference>
<dbReference type="InterPro" id="IPR013108">
    <property type="entry name" value="Amidohydro_3"/>
</dbReference>
<dbReference type="SUPFAM" id="SSF51338">
    <property type="entry name" value="Composite domain of metallo-dependent hydrolases"/>
    <property type="match status" value="1"/>
</dbReference>
<dbReference type="InterPro" id="IPR033932">
    <property type="entry name" value="YtcJ-like"/>
</dbReference>
<dbReference type="InterPro" id="IPR032466">
    <property type="entry name" value="Metal_Hydrolase"/>
</dbReference>
<dbReference type="Pfam" id="PF07969">
    <property type="entry name" value="Amidohydro_3"/>
    <property type="match status" value="1"/>
</dbReference>
<evidence type="ECO:0000313" key="3">
    <source>
        <dbReference type="Proteomes" id="UP000005361"/>
    </source>
</evidence>
<keyword evidence="2" id="KW-0378">Hydrolase</keyword>
<dbReference type="Gene3D" id="3.20.20.140">
    <property type="entry name" value="Metal-dependent hydrolases"/>
    <property type="match status" value="1"/>
</dbReference>
<dbReference type="SUPFAM" id="SSF51556">
    <property type="entry name" value="Metallo-dependent hydrolases"/>
    <property type="match status" value="1"/>
</dbReference>
<dbReference type="RefSeq" id="WP_007952599.1">
    <property type="nucleotide sequence ID" value="NZ_CP010978.1"/>
</dbReference>
<dbReference type="STRING" id="1192197.JBW_02525"/>
<reference evidence="2 3" key="1">
    <citation type="journal article" date="2015" name="Genome Announc.">
        <title>Complete Genome Sequence of Pelosinus fermentans JBW45, a Member of a Remarkably Competitive Group of Negativicutes in the Firmicutes Phylum.</title>
        <authorList>
            <person name="De Leon K.B."/>
            <person name="Utturkar S.M."/>
            <person name="Camilleri L.B."/>
            <person name="Elias D.A."/>
            <person name="Arkin A.P."/>
            <person name="Fields M.W."/>
            <person name="Brown S.D."/>
            <person name="Wall J.D."/>
        </authorList>
    </citation>
    <scope>NUCLEOTIDE SEQUENCE [LARGE SCALE GENOMIC DNA]</scope>
    <source>
        <strain evidence="2 3">JBW45</strain>
    </source>
</reference>
<dbReference type="CDD" id="cd01300">
    <property type="entry name" value="YtcJ_like"/>
    <property type="match status" value="1"/>
</dbReference>
<dbReference type="KEGG" id="pft:JBW_02525"/>
<dbReference type="Gene3D" id="2.30.40.10">
    <property type="entry name" value="Urease, subunit C, domain 1"/>
    <property type="match status" value="1"/>
</dbReference>
<dbReference type="HOGENOM" id="CLU_009942_1_0_9"/>
<sequence length="569" mass="64260">MNIKLINRMLADIVLKNGVVYTVDEQEQIHQAVAIKDNTILFTGSDKEVQNFISNKTQVIDLGGKMVLPGLIDSHIHPPGLSLSELYEVQLFNINSIKGYVEAVKKFIAQHPDVKMVYGRGWSWGILTGEELIKGPRKEYLDAITIEIPIVLRAHDGHTLWVNSKALEINGITSETEVPQGGVIETDQSNGELWGTLKEWAMWLIALPEYSLDQYITAMTAFQKKMHRFGITSILCMASVPFDVIFKACDEMQKAKQLQLRIRGAMTVNARENLLSQIVHIKELRIQYQTPLLQVITAKFFTDGVIEGCTSYLLEPYSIKAGKGANYYGDFLWEMENLKNAFYTVNQCGMQIHVHSTGDGSTRKVLDALEYANNNTAAGDYRNTITHLQLVDQKDILRFKELNVVASVQPYWQFKGPNWWYNVDYQFIGERANLEFPLGTFFREGITVASSSDYPATAVPNPFLAMDVGVTRNIDNGTSHGIEDITDMDDERYLLNKGERATVEQMIKSFTINGAYTLFMEHEIGSIEVGKFADLVVIDQNLFVVNPIDIDKTKIIMTFFDGKLVYKAD</sequence>
<dbReference type="AlphaFoldDB" id="I8U278"/>
<accession>I8U278</accession>
<dbReference type="GO" id="GO:0016810">
    <property type="term" value="F:hydrolase activity, acting on carbon-nitrogen (but not peptide) bonds"/>
    <property type="evidence" value="ECO:0007669"/>
    <property type="project" value="InterPro"/>
</dbReference>
<dbReference type="PANTHER" id="PTHR22642:SF2">
    <property type="entry name" value="PROTEIN LONG AFTER FAR-RED 3"/>
    <property type="match status" value="1"/>
</dbReference>
<dbReference type="InterPro" id="IPR011059">
    <property type="entry name" value="Metal-dep_hydrolase_composite"/>
</dbReference>
<proteinExistence type="predicted"/>
<feature type="domain" description="Amidohydrolase 3" evidence="1">
    <location>
        <begin position="58"/>
        <end position="566"/>
    </location>
</feature>
<evidence type="ECO:0000259" key="1">
    <source>
        <dbReference type="Pfam" id="PF07969"/>
    </source>
</evidence>
<organism evidence="2 3">
    <name type="scientific">Pelosinus fermentans JBW45</name>
    <dbReference type="NCBI Taxonomy" id="1192197"/>
    <lineage>
        <taxon>Bacteria</taxon>
        <taxon>Bacillati</taxon>
        <taxon>Bacillota</taxon>
        <taxon>Negativicutes</taxon>
        <taxon>Selenomonadales</taxon>
        <taxon>Sporomusaceae</taxon>
        <taxon>Pelosinus</taxon>
    </lineage>
</organism>
<dbReference type="Proteomes" id="UP000005361">
    <property type="component" value="Chromosome"/>
</dbReference>
<dbReference type="Gene3D" id="3.10.310.70">
    <property type="match status" value="1"/>
</dbReference>
<name>I8U278_9FIRM</name>
<protein>
    <submittedName>
        <fullName evidence="2">Amidohydrolase 3</fullName>
    </submittedName>
</protein>
<evidence type="ECO:0000313" key="2">
    <source>
        <dbReference type="EMBL" id="AJQ27869.1"/>
    </source>
</evidence>